<accession>L9U913</accession>
<evidence type="ECO:0000256" key="2">
    <source>
        <dbReference type="ARBA" id="ARBA00022803"/>
    </source>
</evidence>
<dbReference type="Gene3D" id="1.25.40.10">
    <property type="entry name" value="Tetratricopeptide repeat domain"/>
    <property type="match status" value="2"/>
</dbReference>
<reference evidence="3 4" key="1">
    <citation type="journal article" date="2013" name="Genome Announc.">
        <title>Draft Genome of the Marine Gammaproteobacterium Halomonas titanicae.</title>
        <authorList>
            <person name="Sanchez-Porro C."/>
            <person name="de la Haba R.R."/>
            <person name="Cruz-Hernandez N."/>
            <person name="Gonzalez J.M."/>
            <person name="Reyes-Guirao C."/>
            <person name="Navarro-Sampedro L."/>
            <person name="Carballo M."/>
            <person name="Ventosa A."/>
        </authorList>
    </citation>
    <scope>NUCLEOTIDE SEQUENCE [LARGE SCALE GENOMIC DNA]</scope>
    <source>
        <strain evidence="3 4">BH1</strain>
    </source>
</reference>
<dbReference type="AlphaFoldDB" id="L9U913"/>
<dbReference type="PANTHER" id="PTHR44186">
    <property type="match status" value="1"/>
</dbReference>
<sequence length="631" mass="69804">MPQAGKPLCWASGHLIERRMRPRFSLLGPGLKGSTCSGFSLVSAMFRHSMRLPLAASAALLLSACQSTPSPQDSHLGTWADDPMRNAPPITRGLDAAGLSTLLGAELAGQRGDYRYASQGYLEAAKRYHEPALAERATFAARFGDEASLVEASALRWRELAPQAEAPNRLLAAFSLQRGDWLDSLEQRIAIVEAGGHGDITAFAEIAVAEEAPLTLIAQQLREHLARPNADQLPHHSDVLLGTALIEAALGDTTLAQRRLDQVELLDPESAALWLVKARLALEVEDYPAAQRAAQQGLELAPDDVRFILLLAQAEIRLNNISAAEVQTNALLESHAGNEDLRLSLAQLYLEEGHPEPAQRLLQPLIGQPNVPDLAYYLLGAITQEQGDIDNALLYYRQVSEGSEFLPARAAAAQMLIEEDRLLDARAFLRIERMRFDNYFTELVMLEVQLLDEINQPADADALLDREISRTPDDASLLYMRAMRRWEAGDIAGMEQDLRQILRTDPDNAEALNALGYTLADLNLPGRLQEAFELIERAYEADPDNPAVLDSMGWVYFRLGEPEEALPWLESAYMQLPDQEVAAHLAEVLNALGRDEEARQLIQQIMQRTNQHPLIDGLLERYPELSPELSP</sequence>
<dbReference type="Pfam" id="PF13432">
    <property type="entry name" value="TPR_16"/>
    <property type="match status" value="2"/>
</dbReference>
<dbReference type="EMBL" id="AOPO01000008">
    <property type="protein sequence ID" value="ELY21111.1"/>
    <property type="molecule type" value="Genomic_DNA"/>
</dbReference>
<dbReference type="Pfam" id="PF14559">
    <property type="entry name" value="TPR_19"/>
    <property type="match status" value="1"/>
</dbReference>
<dbReference type="PATRIC" id="fig|1204738.3.peg.2981"/>
<protein>
    <submittedName>
        <fullName evidence="3">Tetratricopeptide-like helical</fullName>
    </submittedName>
</protein>
<evidence type="ECO:0000256" key="1">
    <source>
        <dbReference type="ARBA" id="ARBA00022737"/>
    </source>
</evidence>
<dbReference type="SUPFAM" id="SSF48452">
    <property type="entry name" value="TPR-like"/>
    <property type="match status" value="2"/>
</dbReference>
<evidence type="ECO:0000313" key="4">
    <source>
        <dbReference type="Proteomes" id="UP000011651"/>
    </source>
</evidence>
<dbReference type="InterPro" id="IPR019734">
    <property type="entry name" value="TPR_rpt"/>
</dbReference>
<keyword evidence="1" id="KW-0677">Repeat</keyword>
<dbReference type="Proteomes" id="UP000011651">
    <property type="component" value="Unassembled WGS sequence"/>
</dbReference>
<proteinExistence type="predicted"/>
<dbReference type="InterPro" id="IPR011990">
    <property type="entry name" value="TPR-like_helical_dom_sf"/>
</dbReference>
<gene>
    <name evidence="3" type="ORF">HALTITAN_1984</name>
</gene>
<name>L9U913_9GAMM</name>
<comment type="caution">
    <text evidence="3">The sequence shown here is derived from an EMBL/GenBank/DDBJ whole genome shotgun (WGS) entry which is preliminary data.</text>
</comment>
<evidence type="ECO:0000313" key="3">
    <source>
        <dbReference type="EMBL" id="ELY21111.1"/>
    </source>
</evidence>
<keyword evidence="2" id="KW-0802">TPR repeat</keyword>
<organism evidence="3 4">
    <name type="scientific">Vreelandella titanicae BH1</name>
    <dbReference type="NCBI Taxonomy" id="1204738"/>
    <lineage>
        <taxon>Bacteria</taxon>
        <taxon>Pseudomonadati</taxon>
        <taxon>Pseudomonadota</taxon>
        <taxon>Gammaproteobacteria</taxon>
        <taxon>Oceanospirillales</taxon>
        <taxon>Halomonadaceae</taxon>
        <taxon>Vreelandella</taxon>
    </lineage>
</organism>
<dbReference type="PANTHER" id="PTHR44186:SF1">
    <property type="entry name" value="BARDET-BIEDL SYNDROME 4 PROTEIN"/>
    <property type="match status" value="1"/>
</dbReference>
<dbReference type="SMART" id="SM00028">
    <property type="entry name" value="TPR"/>
    <property type="match status" value="5"/>
</dbReference>